<protein>
    <recommendedName>
        <fullName evidence="4">Toxin</fullName>
    </recommendedName>
</protein>
<keyword evidence="2" id="KW-1277">Toxin-antitoxin system</keyword>
<dbReference type="Pfam" id="PF05016">
    <property type="entry name" value="ParE_toxin"/>
    <property type="match status" value="1"/>
</dbReference>
<sequence>MSARKRPLLLSRQTRNDLRDIEAYTLARWDEQQWSVYEEALARALATIEEHPDLGRQRPELGAGLRPYVVREHIVYYRVGDASILVLRIRHGRSDPRRTSRNAP</sequence>
<reference evidence="3" key="1">
    <citation type="submission" date="2020-02" db="EMBL/GenBank/DDBJ databases">
        <authorList>
            <person name="Meier V. D."/>
        </authorList>
    </citation>
    <scope>NUCLEOTIDE SEQUENCE</scope>
    <source>
        <strain evidence="3">AVDCRST_MAG18</strain>
    </source>
</reference>
<evidence type="ECO:0008006" key="4">
    <source>
        <dbReference type="Google" id="ProtNLM"/>
    </source>
</evidence>
<evidence type="ECO:0000256" key="1">
    <source>
        <dbReference type="ARBA" id="ARBA00006226"/>
    </source>
</evidence>
<dbReference type="PANTHER" id="PTHR33755">
    <property type="entry name" value="TOXIN PARE1-RELATED"/>
    <property type="match status" value="1"/>
</dbReference>
<dbReference type="InterPro" id="IPR035093">
    <property type="entry name" value="RelE/ParE_toxin_dom_sf"/>
</dbReference>
<organism evidence="3">
    <name type="scientific">uncultured Thermomicrobiales bacterium</name>
    <dbReference type="NCBI Taxonomy" id="1645740"/>
    <lineage>
        <taxon>Bacteria</taxon>
        <taxon>Pseudomonadati</taxon>
        <taxon>Thermomicrobiota</taxon>
        <taxon>Thermomicrobia</taxon>
        <taxon>Thermomicrobiales</taxon>
        <taxon>environmental samples</taxon>
    </lineage>
</organism>
<proteinExistence type="inferred from homology"/>
<accession>A0A6J4UUZ6</accession>
<comment type="similarity">
    <text evidence="1">Belongs to the RelE toxin family.</text>
</comment>
<dbReference type="AlphaFoldDB" id="A0A6J4UUZ6"/>
<dbReference type="PANTHER" id="PTHR33755:SF9">
    <property type="entry name" value="TOXIN PARE1"/>
    <property type="match status" value="1"/>
</dbReference>
<evidence type="ECO:0000313" key="3">
    <source>
        <dbReference type="EMBL" id="CAA9558763.1"/>
    </source>
</evidence>
<dbReference type="InterPro" id="IPR051803">
    <property type="entry name" value="TA_system_RelE-like_toxin"/>
</dbReference>
<dbReference type="Gene3D" id="3.30.2310.20">
    <property type="entry name" value="RelE-like"/>
    <property type="match status" value="1"/>
</dbReference>
<gene>
    <name evidence="3" type="ORF">AVDCRST_MAG18-899</name>
</gene>
<name>A0A6J4UUZ6_9BACT</name>
<evidence type="ECO:0000256" key="2">
    <source>
        <dbReference type="ARBA" id="ARBA00022649"/>
    </source>
</evidence>
<dbReference type="InterPro" id="IPR007712">
    <property type="entry name" value="RelE/ParE_toxin"/>
</dbReference>
<dbReference type="EMBL" id="CADCWN010000063">
    <property type="protein sequence ID" value="CAA9558763.1"/>
    <property type="molecule type" value="Genomic_DNA"/>
</dbReference>